<protein>
    <recommendedName>
        <fullName evidence="3">Transposase Helix-turn-helix domain-containing protein</fullName>
    </recommendedName>
</protein>
<proteinExistence type="predicted"/>
<evidence type="ECO:0008006" key="3">
    <source>
        <dbReference type="Google" id="ProtNLM"/>
    </source>
</evidence>
<dbReference type="EMBL" id="JARPUR010000002">
    <property type="protein sequence ID" value="KAK4882192.1"/>
    <property type="molecule type" value="Genomic_DNA"/>
</dbReference>
<evidence type="ECO:0000313" key="2">
    <source>
        <dbReference type="Proteomes" id="UP001353858"/>
    </source>
</evidence>
<name>A0AAN7PC09_9COLE</name>
<reference evidence="2" key="1">
    <citation type="submission" date="2023-01" db="EMBL/GenBank/DDBJ databases">
        <title>Key to firefly adult light organ development and bioluminescence: homeobox transcription factors regulate luciferase expression and transportation to peroxisome.</title>
        <authorList>
            <person name="Fu X."/>
        </authorList>
    </citation>
    <scope>NUCLEOTIDE SEQUENCE [LARGE SCALE GENOMIC DNA]</scope>
</reference>
<dbReference type="Proteomes" id="UP001353858">
    <property type="component" value="Unassembled WGS sequence"/>
</dbReference>
<comment type="caution">
    <text evidence="1">The sequence shown here is derived from an EMBL/GenBank/DDBJ whole genome shotgun (WGS) entry which is preliminary data.</text>
</comment>
<accession>A0AAN7PC09</accession>
<keyword evidence="2" id="KW-1185">Reference proteome</keyword>
<organism evidence="1 2">
    <name type="scientific">Aquatica leii</name>
    <dbReference type="NCBI Taxonomy" id="1421715"/>
    <lineage>
        <taxon>Eukaryota</taxon>
        <taxon>Metazoa</taxon>
        <taxon>Ecdysozoa</taxon>
        <taxon>Arthropoda</taxon>
        <taxon>Hexapoda</taxon>
        <taxon>Insecta</taxon>
        <taxon>Pterygota</taxon>
        <taxon>Neoptera</taxon>
        <taxon>Endopterygota</taxon>
        <taxon>Coleoptera</taxon>
        <taxon>Polyphaga</taxon>
        <taxon>Elateriformia</taxon>
        <taxon>Elateroidea</taxon>
        <taxon>Lampyridae</taxon>
        <taxon>Luciolinae</taxon>
        <taxon>Aquatica</taxon>
    </lineage>
</organism>
<gene>
    <name evidence="1" type="ORF">RN001_005511</name>
</gene>
<sequence length="142" mass="16444">MDIYDAVKFKMRFRFSKETVTEILHLLTDDIKPSTYRNKSVNPMNQLLLTLRFYAAGSFQQLIGDSMNVHKSTISRVVSRVKHSKTKSSIFGLRIKKERRLSTIVACRMLHNTDSIAHQYNDVVPPHDVAIELQTMMFLLKT</sequence>
<evidence type="ECO:0000313" key="1">
    <source>
        <dbReference type="EMBL" id="KAK4882192.1"/>
    </source>
</evidence>
<dbReference type="AlphaFoldDB" id="A0AAN7PC09"/>